<reference evidence="3 4" key="1">
    <citation type="submission" date="2016-10" db="EMBL/GenBank/DDBJ databases">
        <authorList>
            <person name="de Groot N.N."/>
        </authorList>
    </citation>
    <scope>NUCLEOTIDE SEQUENCE [LARGE SCALE GENOMIC DNA]</scope>
    <source>
        <strain evidence="3 4">ATCC 43154</strain>
    </source>
</reference>
<dbReference type="AlphaFoldDB" id="A0A1I4TL55"/>
<dbReference type="PANTHER" id="PTHR38032:SF1">
    <property type="entry name" value="RNA-BINDING PROTEIN KHPB N-TERMINAL DOMAIN-CONTAINING PROTEIN"/>
    <property type="match status" value="1"/>
</dbReference>
<organism evidence="3 4">
    <name type="scientific">Rugamonas rubra</name>
    <dbReference type="NCBI Taxonomy" id="758825"/>
    <lineage>
        <taxon>Bacteria</taxon>
        <taxon>Pseudomonadati</taxon>
        <taxon>Pseudomonadota</taxon>
        <taxon>Betaproteobacteria</taxon>
        <taxon>Burkholderiales</taxon>
        <taxon>Oxalobacteraceae</taxon>
        <taxon>Telluria group</taxon>
        <taxon>Rugamonas</taxon>
    </lineage>
</organism>
<feature type="domain" description="Flagellar Assembly Protein A N-terminal region" evidence="2">
    <location>
        <begin position="139"/>
        <end position="290"/>
    </location>
</feature>
<feature type="coiled-coil region" evidence="1">
    <location>
        <begin position="459"/>
        <end position="493"/>
    </location>
</feature>
<dbReference type="Proteomes" id="UP000199470">
    <property type="component" value="Unassembled WGS sequence"/>
</dbReference>
<protein>
    <recommendedName>
        <fullName evidence="2">Flagellar Assembly Protein A N-terminal region domain-containing protein</fullName>
    </recommendedName>
</protein>
<dbReference type="RefSeq" id="WP_245774462.1">
    <property type="nucleotide sequence ID" value="NZ_FOTW01000032.1"/>
</dbReference>
<evidence type="ECO:0000259" key="2">
    <source>
        <dbReference type="Pfam" id="PF20250"/>
    </source>
</evidence>
<dbReference type="EMBL" id="FOTW01000032">
    <property type="protein sequence ID" value="SFM77353.1"/>
    <property type="molecule type" value="Genomic_DNA"/>
</dbReference>
<dbReference type="Pfam" id="PF20250">
    <property type="entry name" value="FapA_N"/>
    <property type="match status" value="1"/>
</dbReference>
<evidence type="ECO:0000313" key="4">
    <source>
        <dbReference type="Proteomes" id="UP000199470"/>
    </source>
</evidence>
<sequence length="635" mass="67669">MSNDAQAVQQVVEEELACAVVEREDGVYFAAGAPTGACLAGVDAVFQAGAMFVGIDYPVFLKALYNCAAALPGAPPAEVAAAAGAPAAAPVRFADRIAPLVSLRRALYKAVKIVNGEAEYYFEPVYLEGAPELQTQPAKLDFDEFVADMWGKGIRFGIDAAAVKEVIAAGRLARIIVARRLNAMAGQDASIVEVSAEIHRSNAPRELADGRVDLHSFQNRFPQVKPNVKLLRKVPRAPGRRGFELSGILIEPPLPRDVELDTVAGAGTVIENLADGEYLVSGVEGFLNIDPASKRLSIGPKIISRDGVSARTTGNLDLKGECEEFGEVQDGRLVEGGDISIHGDVFGKLQSRGGTIVLYRNLVGGSAVNAAGDIRVKGVASGAVLQTRLGEVVMARAESCVISATRVVIGEANNCEIIADEVLIKVAEGCAIAARKIEIGRAGPRKQSEMLLFPLVPDTSKYEQRLAELGAQAAQCERAAQRDQAEIDQLTSQAEVRSYLTLATRLRRRELVLTADQEPLFHKMAAAVGPVLKAVAKLSLSAKAAQAQREQLFEQMELVRRKRAAVQGGSRCRVQMFAGETLVRSMVFNPDTGTAYDGAPKDIRARLRAANKGLTLIFAGASGMLDWSLDAAATS</sequence>
<evidence type="ECO:0000313" key="3">
    <source>
        <dbReference type="EMBL" id="SFM77353.1"/>
    </source>
</evidence>
<proteinExistence type="predicted"/>
<dbReference type="STRING" id="758825.SAMN02982985_05245"/>
<dbReference type="InterPro" id="IPR005646">
    <property type="entry name" value="FapA"/>
</dbReference>
<dbReference type="InterPro" id="IPR046866">
    <property type="entry name" value="FapA_N"/>
</dbReference>
<name>A0A1I4TL55_9BURK</name>
<keyword evidence="4" id="KW-1185">Reference proteome</keyword>
<keyword evidence="1" id="KW-0175">Coiled coil</keyword>
<accession>A0A1I4TL55</accession>
<feature type="coiled-coil region" evidence="1">
    <location>
        <begin position="535"/>
        <end position="562"/>
    </location>
</feature>
<evidence type="ECO:0000256" key="1">
    <source>
        <dbReference type="SAM" id="Coils"/>
    </source>
</evidence>
<dbReference type="PANTHER" id="PTHR38032">
    <property type="entry name" value="POLYMERASE-RELATED"/>
    <property type="match status" value="1"/>
</dbReference>
<gene>
    <name evidence="3" type="ORF">SAMN02982985_05245</name>
</gene>